<evidence type="ECO:0000259" key="1">
    <source>
        <dbReference type="Pfam" id="PF12867"/>
    </source>
</evidence>
<dbReference type="Proteomes" id="UP000593892">
    <property type="component" value="Chromosome"/>
</dbReference>
<dbReference type="Gene3D" id="1.20.120.450">
    <property type="entry name" value="dinb family like domain"/>
    <property type="match status" value="1"/>
</dbReference>
<dbReference type="AlphaFoldDB" id="A0A7S7SIC4"/>
<name>A0A7S7SIC4_PALFE</name>
<dbReference type="InterPro" id="IPR024775">
    <property type="entry name" value="DinB-like"/>
</dbReference>
<sequence length="159" mass="17377">MTLEVEVMADQIRRAFRGESWHGPSVLEVLAGVSAEDAAAHPIAGAHSIWEIVLHMTAGYRLVLRRVRGEDAQFSLVEGWPPVPALSSEAWLESQRTLEELNQQLQSAVRTFPAERLSQALGSEYSAYTQFCGAPQHDVYHAGQITILKKALAAARGAA</sequence>
<evidence type="ECO:0000313" key="3">
    <source>
        <dbReference type="Proteomes" id="UP000593892"/>
    </source>
</evidence>
<dbReference type="InterPro" id="IPR034660">
    <property type="entry name" value="DinB/YfiT-like"/>
</dbReference>
<accession>A0A7S7SIC4</accession>
<dbReference type="Pfam" id="PF12867">
    <property type="entry name" value="DinB_2"/>
    <property type="match status" value="1"/>
</dbReference>
<keyword evidence="3" id="KW-1185">Reference proteome</keyword>
<evidence type="ECO:0000313" key="2">
    <source>
        <dbReference type="EMBL" id="QOY85553.1"/>
    </source>
</evidence>
<organism evidence="2 3">
    <name type="scientific">Paludibaculum fermentans</name>
    <dbReference type="NCBI Taxonomy" id="1473598"/>
    <lineage>
        <taxon>Bacteria</taxon>
        <taxon>Pseudomonadati</taxon>
        <taxon>Acidobacteriota</taxon>
        <taxon>Terriglobia</taxon>
        <taxon>Bryobacterales</taxon>
        <taxon>Bryobacteraceae</taxon>
        <taxon>Paludibaculum</taxon>
    </lineage>
</organism>
<dbReference type="RefSeq" id="WP_194447223.1">
    <property type="nucleotide sequence ID" value="NZ_CP063849.1"/>
</dbReference>
<dbReference type="EMBL" id="CP063849">
    <property type="protein sequence ID" value="QOY85553.1"/>
    <property type="molecule type" value="Genomic_DNA"/>
</dbReference>
<reference evidence="2 3" key="1">
    <citation type="submission" date="2020-10" db="EMBL/GenBank/DDBJ databases">
        <title>Complete genome sequence of Paludibaculum fermentans P105T, a facultatively anaerobic acidobacterium capable of dissimilatory Fe(III) reduction.</title>
        <authorList>
            <person name="Dedysh S.N."/>
            <person name="Beletsky A.V."/>
            <person name="Kulichevskaya I.S."/>
            <person name="Mardanov A.V."/>
            <person name="Ravin N.V."/>
        </authorList>
    </citation>
    <scope>NUCLEOTIDE SEQUENCE [LARGE SCALE GENOMIC DNA]</scope>
    <source>
        <strain evidence="2 3">P105</strain>
    </source>
</reference>
<dbReference type="SUPFAM" id="SSF109854">
    <property type="entry name" value="DinB/YfiT-like putative metalloenzymes"/>
    <property type="match status" value="1"/>
</dbReference>
<protein>
    <submittedName>
        <fullName evidence="2">DinB family protein</fullName>
    </submittedName>
</protein>
<feature type="domain" description="DinB-like" evidence="1">
    <location>
        <begin position="26"/>
        <end position="145"/>
    </location>
</feature>
<gene>
    <name evidence="2" type="ORF">IRI77_22305</name>
</gene>
<dbReference type="KEGG" id="pfer:IRI77_22305"/>
<proteinExistence type="predicted"/>